<keyword evidence="5 11" id="KW-0812">Transmembrane</keyword>
<evidence type="ECO:0000256" key="6">
    <source>
        <dbReference type="ARBA" id="ARBA00022989"/>
    </source>
</evidence>
<keyword evidence="4 11" id="KW-0589">Pheromone response</keyword>
<feature type="transmembrane region" description="Helical" evidence="11">
    <location>
        <begin position="16"/>
        <end position="37"/>
    </location>
</feature>
<keyword evidence="10 11" id="KW-0807">Transducer</keyword>
<organism evidence="12 13">
    <name type="scientific">Sciurus carolinensis</name>
    <name type="common">Eastern gray squirrel</name>
    <dbReference type="NCBI Taxonomy" id="30640"/>
    <lineage>
        <taxon>Eukaryota</taxon>
        <taxon>Metazoa</taxon>
        <taxon>Chordata</taxon>
        <taxon>Craniata</taxon>
        <taxon>Vertebrata</taxon>
        <taxon>Euteleostomi</taxon>
        <taxon>Mammalia</taxon>
        <taxon>Eutheria</taxon>
        <taxon>Euarchontoglires</taxon>
        <taxon>Glires</taxon>
        <taxon>Rodentia</taxon>
        <taxon>Sciuromorpha</taxon>
        <taxon>Sciuridae</taxon>
        <taxon>Sciurinae</taxon>
        <taxon>Sciurini</taxon>
        <taxon>Sciurus</taxon>
    </lineage>
</organism>
<keyword evidence="7 11" id="KW-0297">G-protein coupled receptor</keyword>
<keyword evidence="6 11" id="KW-1133">Transmembrane helix</keyword>
<dbReference type="SUPFAM" id="SSF81321">
    <property type="entry name" value="Family A G protein-coupled receptor-like"/>
    <property type="match status" value="1"/>
</dbReference>
<dbReference type="AlphaFoldDB" id="A0AA41SZS0"/>
<sequence>MKKKNQLYDYISIRNVFFSEVGIGISVNTFLLLFHIFRFLLQQKLKPTNLIIGLLALIHIGMLIIIGYTATNIFVPQILWDDNNCKSVIYLYRCLRSFSICTTCLLSVLQAIILSPRNSCLTKFKHKFPHQRLCSLMFLWVFYMSLSAHFSIFPTAIPNVTHMFF</sequence>
<dbReference type="GO" id="GO:0016503">
    <property type="term" value="F:pheromone receptor activity"/>
    <property type="evidence" value="ECO:0007669"/>
    <property type="project" value="InterPro"/>
</dbReference>
<dbReference type="Pfam" id="PF03402">
    <property type="entry name" value="V1R"/>
    <property type="match status" value="1"/>
</dbReference>
<proteinExistence type="inferred from homology"/>
<dbReference type="GO" id="GO:0019236">
    <property type="term" value="P:response to pheromone"/>
    <property type="evidence" value="ECO:0007669"/>
    <property type="project" value="UniProtKB-KW"/>
</dbReference>
<evidence type="ECO:0000256" key="2">
    <source>
        <dbReference type="ARBA" id="ARBA00010663"/>
    </source>
</evidence>
<comment type="similarity">
    <text evidence="2 11">Belongs to the G-protein coupled receptor 1 family.</text>
</comment>
<protein>
    <recommendedName>
        <fullName evidence="11">Vomeronasal type-1 receptor</fullName>
    </recommendedName>
</protein>
<evidence type="ECO:0000256" key="10">
    <source>
        <dbReference type="ARBA" id="ARBA00023224"/>
    </source>
</evidence>
<feature type="transmembrane region" description="Helical" evidence="11">
    <location>
        <begin position="136"/>
        <end position="157"/>
    </location>
</feature>
<dbReference type="Proteomes" id="UP001166674">
    <property type="component" value="Unassembled WGS sequence"/>
</dbReference>
<dbReference type="GO" id="GO:0005886">
    <property type="term" value="C:plasma membrane"/>
    <property type="evidence" value="ECO:0007669"/>
    <property type="project" value="UniProtKB-SubCell"/>
</dbReference>
<comment type="caution">
    <text evidence="12">The sequence shown here is derived from an EMBL/GenBank/DDBJ whole genome shotgun (WGS) entry which is preliminary data.</text>
</comment>
<keyword evidence="8 11" id="KW-0472">Membrane</keyword>
<evidence type="ECO:0000256" key="8">
    <source>
        <dbReference type="ARBA" id="ARBA00023136"/>
    </source>
</evidence>
<evidence type="ECO:0000313" key="12">
    <source>
        <dbReference type="EMBL" id="MBZ3883123.1"/>
    </source>
</evidence>
<evidence type="ECO:0000256" key="1">
    <source>
        <dbReference type="ARBA" id="ARBA00004651"/>
    </source>
</evidence>
<name>A0AA41SZS0_SCICA</name>
<keyword evidence="3 11" id="KW-1003">Cell membrane</keyword>
<dbReference type="InterPro" id="IPR004072">
    <property type="entry name" value="Vmron_rcpt_1"/>
</dbReference>
<dbReference type="PANTHER" id="PTHR24062">
    <property type="entry name" value="VOMERONASAL TYPE-1 RECEPTOR"/>
    <property type="match status" value="1"/>
</dbReference>
<accession>A0AA41SZS0</accession>
<evidence type="ECO:0000256" key="9">
    <source>
        <dbReference type="ARBA" id="ARBA00023170"/>
    </source>
</evidence>
<evidence type="ECO:0000256" key="5">
    <source>
        <dbReference type="ARBA" id="ARBA00022692"/>
    </source>
</evidence>
<dbReference type="EMBL" id="JAATJV010385365">
    <property type="protein sequence ID" value="MBZ3883123.1"/>
    <property type="molecule type" value="Genomic_DNA"/>
</dbReference>
<evidence type="ECO:0000256" key="3">
    <source>
        <dbReference type="ARBA" id="ARBA00022475"/>
    </source>
</evidence>
<evidence type="ECO:0000256" key="4">
    <source>
        <dbReference type="ARBA" id="ARBA00022507"/>
    </source>
</evidence>
<keyword evidence="13" id="KW-1185">Reference proteome</keyword>
<feature type="transmembrane region" description="Helical" evidence="11">
    <location>
        <begin position="49"/>
        <end position="70"/>
    </location>
</feature>
<evidence type="ECO:0000256" key="11">
    <source>
        <dbReference type="RuleBase" id="RU364061"/>
    </source>
</evidence>
<keyword evidence="9 11" id="KW-0675">Receptor</keyword>
<comment type="caution">
    <text evidence="11">Lacks conserved residue(s) required for the propagation of feature annotation.</text>
</comment>
<evidence type="ECO:0000313" key="13">
    <source>
        <dbReference type="Proteomes" id="UP001166674"/>
    </source>
</evidence>
<dbReference type="PRINTS" id="PR01534">
    <property type="entry name" value="VOMERONASL1R"/>
</dbReference>
<comment type="subcellular location">
    <subcellularLocation>
        <location evidence="1 11">Cell membrane</location>
        <topology evidence="1 11">Multi-pass membrane protein</topology>
    </subcellularLocation>
</comment>
<gene>
    <name evidence="12" type="ORF">SUZIE_171365</name>
</gene>
<reference evidence="12" key="1">
    <citation type="submission" date="2020-03" db="EMBL/GenBank/DDBJ databases">
        <title>Studies in the Genomics of Life Span.</title>
        <authorList>
            <person name="Glass D."/>
        </authorList>
    </citation>
    <scope>NUCLEOTIDE SEQUENCE</scope>
    <source>
        <strain evidence="12">SUZIE</strain>
        <tissue evidence="12">Muscle</tissue>
    </source>
</reference>
<evidence type="ECO:0000256" key="7">
    <source>
        <dbReference type="ARBA" id="ARBA00023040"/>
    </source>
</evidence>
<feature type="transmembrane region" description="Helical" evidence="11">
    <location>
        <begin position="90"/>
        <end position="115"/>
    </location>
</feature>